<dbReference type="GO" id="GO:0006508">
    <property type="term" value="P:proteolysis"/>
    <property type="evidence" value="ECO:0007669"/>
    <property type="project" value="InterPro"/>
</dbReference>
<proteinExistence type="inferred from homology"/>
<accession>A0A5P2D649</accession>
<evidence type="ECO:0000259" key="2">
    <source>
        <dbReference type="Pfam" id="PF19289"/>
    </source>
</evidence>
<dbReference type="GO" id="GO:0005829">
    <property type="term" value="C:cytosol"/>
    <property type="evidence" value="ECO:0007669"/>
    <property type="project" value="TreeGrafter"/>
</dbReference>
<dbReference type="InterPro" id="IPR045569">
    <property type="entry name" value="Metalloprtase-TldD/E_C"/>
</dbReference>
<name>A0A5P2D649_STRVZ</name>
<dbReference type="InterPro" id="IPR036059">
    <property type="entry name" value="TldD/PmbA_sf"/>
</dbReference>
<feature type="domain" description="Metalloprotease TldD/E C-terminal" evidence="2">
    <location>
        <begin position="103"/>
        <end position="326"/>
    </location>
</feature>
<evidence type="ECO:0000256" key="1">
    <source>
        <dbReference type="ARBA" id="ARBA00005836"/>
    </source>
</evidence>
<reference evidence="3 4" key="1">
    <citation type="submission" date="2018-05" db="EMBL/GenBank/DDBJ databases">
        <title>Streptomyces venezuelae.</title>
        <authorList>
            <person name="Kim W."/>
            <person name="Lee N."/>
            <person name="Cho B.-K."/>
        </authorList>
    </citation>
    <scope>NUCLEOTIDE SEQUENCE [LARGE SCALE GENOMIC DNA]</scope>
    <source>
        <strain evidence="3 4">ATCC 21782</strain>
    </source>
</reference>
<dbReference type="EMBL" id="CP029190">
    <property type="protein sequence ID" value="QES50614.1"/>
    <property type="molecule type" value="Genomic_DNA"/>
</dbReference>
<dbReference type="OrthoDB" id="9803213at2"/>
<sequence length="342" mass="36172">MADRTTGGAAGRAVDELLAAGLREAAGVFGPAASIARRERADGLIRVHIRLGPARHGHTPQWGVAAYDGGYVARELPDGIRQLRRDRELVAQRVPVDGPLAGPALLSPAAAGVFVHECFGHTSEADNYLAAQAAGTDRRLGDRWTAAPLTVRDRPGARPYAGSYRRDDEGTPARPVTLLADGLWTGLLTHRATRRLSGGRSTGHGRGPAGAALPRCSVLEVAPGACPPAELLRRMGAGWLLGTPVGGWSVRGLVVLELLWVRRVEGGRLTDEVRGPAVVCARKSALAARISAVGSDRMVHSSPYGCVKEGHEVGSTLISPSLLLDRCVLRPLDQLTRSGRLR</sequence>
<dbReference type="PANTHER" id="PTHR30624:SF4">
    <property type="entry name" value="METALLOPROTEASE TLDD"/>
    <property type="match status" value="1"/>
</dbReference>
<dbReference type="AlphaFoldDB" id="A0A5P2D649"/>
<dbReference type="GO" id="GO:0008237">
    <property type="term" value="F:metallopeptidase activity"/>
    <property type="evidence" value="ECO:0007669"/>
    <property type="project" value="InterPro"/>
</dbReference>
<evidence type="ECO:0000313" key="3">
    <source>
        <dbReference type="EMBL" id="QES50614.1"/>
    </source>
</evidence>
<dbReference type="Proteomes" id="UP000325211">
    <property type="component" value="Chromosome"/>
</dbReference>
<protein>
    <recommendedName>
        <fullName evidence="2">Metalloprotease TldD/E C-terminal domain-containing protein</fullName>
    </recommendedName>
</protein>
<dbReference type="PANTHER" id="PTHR30624">
    <property type="entry name" value="UNCHARACTERIZED PROTEIN TLDD AND PMBA"/>
    <property type="match status" value="1"/>
</dbReference>
<comment type="similarity">
    <text evidence="1">Belongs to the peptidase U62 family.</text>
</comment>
<dbReference type="RefSeq" id="WP_150210359.1">
    <property type="nucleotide sequence ID" value="NZ_CP029190.1"/>
</dbReference>
<organism evidence="3 4">
    <name type="scientific">Streptomyces venezuelae</name>
    <dbReference type="NCBI Taxonomy" id="54571"/>
    <lineage>
        <taxon>Bacteria</taxon>
        <taxon>Bacillati</taxon>
        <taxon>Actinomycetota</taxon>
        <taxon>Actinomycetes</taxon>
        <taxon>Kitasatosporales</taxon>
        <taxon>Streptomycetaceae</taxon>
        <taxon>Streptomyces</taxon>
    </lineage>
</organism>
<dbReference type="InterPro" id="IPR051463">
    <property type="entry name" value="Peptidase_U62_metallo"/>
</dbReference>
<gene>
    <name evidence="3" type="ORF">DEJ50_25055</name>
</gene>
<dbReference type="Pfam" id="PF19289">
    <property type="entry name" value="PmbA_TldD_3rd"/>
    <property type="match status" value="1"/>
</dbReference>
<evidence type="ECO:0000313" key="4">
    <source>
        <dbReference type="Proteomes" id="UP000325211"/>
    </source>
</evidence>
<dbReference type="SUPFAM" id="SSF111283">
    <property type="entry name" value="Putative modulator of DNA gyrase, PmbA/TldD"/>
    <property type="match status" value="1"/>
</dbReference>